<dbReference type="SUPFAM" id="SSF55031">
    <property type="entry name" value="Bacterial exopeptidase dimerisation domain"/>
    <property type="match status" value="1"/>
</dbReference>
<dbReference type="CDD" id="cd08017">
    <property type="entry name" value="M20_IAA_Hyd"/>
    <property type="match status" value="1"/>
</dbReference>
<dbReference type="PROSITE" id="PS51005">
    <property type="entry name" value="NAC"/>
    <property type="match status" value="1"/>
</dbReference>
<evidence type="ECO:0000256" key="8">
    <source>
        <dbReference type="ARBA" id="ARBA00023211"/>
    </source>
</evidence>
<dbReference type="GO" id="GO:0003677">
    <property type="term" value="F:DNA binding"/>
    <property type="evidence" value="ECO:0007669"/>
    <property type="project" value="UniProtKB-KW"/>
</dbReference>
<dbReference type="Proteomes" id="UP000807159">
    <property type="component" value="Chromosome 15"/>
</dbReference>
<dbReference type="InterPro" id="IPR002933">
    <property type="entry name" value="Peptidase_M20"/>
</dbReference>
<dbReference type="Gene3D" id="3.30.70.360">
    <property type="match status" value="1"/>
</dbReference>
<evidence type="ECO:0000256" key="6">
    <source>
        <dbReference type="ARBA" id="ARBA00023125"/>
    </source>
</evidence>
<dbReference type="Gene3D" id="3.40.630.10">
    <property type="entry name" value="Zn peptidases"/>
    <property type="match status" value="1"/>
</dbReference>
<dbReference type="InterPro" id="IPR036264">
    <property type="entry name" value="Bact_exopeptidase_dim_dom"/>
</dbReference>
<dbReference type="InterPro" id="IPR011650">
    <property type="entry name" value="Peptidase_M20_dimer"/>
</dbReference>
<dbReference type="GO" id="GO:0016787">
    <property type="term" value="F:hydrolase activity"/>
    <property type="evidence" value="ECO:0007669"/>
    <property type="project" value="UniProtKB-KW"/>
</dbReference>
<comment type="subcellular location">
    <subcellularLocation>
        <location evidence="1">Nucleus</location>
    </subcellularLocation>
</comment>
<feature type="region of interest" description="Disordered" evidence="10">
    <location>
        <begin position="420"/>
        <end position="459"/>
    </location>
</feature>
<evidence type="ECO:0000313" key="13">
    <source>
        <dbReference type="Proteomes" id="UP000807159"/>
    </source>
</evidence>
<evidence type="ECO:0000256" key="3">
    <source>
        <dbReference type="ARBA" id="ARBA00022729"/>
    </source>
</evidence>
<dbReference type="InterPro" id="IPR036093">
    <property type="entry name" value="NAC_dom_sf"/>
</dbReference>
<dbReference type="InterPro" id="IPR044757">
    <property type="entry name" value="ILR1-like_Hyd"/>
</dbReference>
<evidence type="ECO:0000256" key="9">
    <source>
        <dbReference type="ARBA" id="ARBA00023242"/>
    </source>
</evidence>
<keyword evidence="5" id="KW-0805">Transcription regulation</keyword>
<keyword evidence="3" id="KW-0732">Signal</keyword>
<dbReference type="Pfam" id="PF01546">
    <property type="entry name" value="Peptidase_M20"/>
    <property type="match status" value="1"/>
</dbReference>
<dbReference type="GO" id="GO:0006355">
    <property type="term" value="P:regulation of DNA-templated transcription"/>
    <property type="evidence" value="ECO:0007669"/>
    <property type="project" value="InterPro"/>
</dbReference>
<gene>
    <name evidence="12" type="ORF">H0E87_026352</name>
</gene>
<evidence type="ECO:0000256" key="5">
    <source>
        <dbReference type="ARBA" id="ARBA00023015"/>
    </source>
</evidence>
<evidence type="ECO:0000256" key="7">
    <source>
        <dbReference type="ARBA" id="ARBA00023163"/>
    </source>
</evidence>
<keyword evidence="7" id="KW-0804">Transcription</keyword>
<sequence length="1040" mass="114512">MAVLSMNFNSLPLGFRFRPSDKELVDYYLRLKINGDDDGVKVIREIDVCKWEPWDLPDLSIIKNKDPEWFFFCPLDRKYPNGSRQNRATNAGYWKATGKDRKIKSGNNLIGMKKTLVFYTGRAPKGKRTNWVMHEYRAAEEELDGTKPGQSSFVLSRLFKKQDESIESLNCDEAEATVSSPTMVQLSPEVTQSDQPLIEASPANTTSEVGAPVEFQSNNFGVCEGGGQSVGLGASEGDIPVEEALNWFIDSPPEPLDYKIFSPLHVQVQSAMGSSSMFYPGNNELSASNTGLQFNNGANETDADTSDFVDSILQQPVEFSYGESSIQNISTIPHESLKSVVSVKDSGSYSGSDVDLATIRIQQEFQGADLLEGNVDQKPSSSLFSVSNAHQQQINLGLLQNEPYEQKSLASISATDQFNNLNKGSSNTNQNGGSDNDWDGIRIRPRNRRRNQQCDGNLNMQGDASRRFLLQSKLQANFNTKSGDLSSEEVESDCIVTKEAKVTEMETTVCGGDTNGLDEQHKPSLVEVSESLIDTKNNCSILSKVSSMFSKASCARNSIWPNTMFRAISGKQITCWRLQHAWKFLGHEGKSGMQHVDYKEEWRTFVVRTGTALLGEDKSVATKCFYGAAFDPQSYREQILSLSQQNKDWLITTRRQIHENPELRFEEYNTSALIRSELDKLGISYTYPVAKTGIVAQIGSGSPPVVALRADMDALPLQELVEWEHKSKVDGKMHGCGHDAHTAMLLGAAKLLNERKHMLKGTVRLLFQPAEEGGAGASHMIKEGALGDAEAIFGMHIDYTKPTGTIASLPGPVLAAASFFQVKIEGKGGHAAGPHNAVDPLLAASFAILALQQLISRELDPLHSQVLSITYVRGGTALNAIPSYFEFGGSLRSLTTEGLLQLQQRLQEVVEGQAAVHRCRAYIDTNVEGFPFYPATVNDEKLNLHVERVSGLIFGPENVKMDEKVMAGEDFAFYQEVIPGVMLSIGIRNENVGSIHSPHSPYFFLDEDVLPLGAALHTALAEIYLNEHQQSAAQVENETP</sequence>
<feature type="domain" description="NAC" evidence="11">
    <location>
        <begin position="11"/>
        <end position="161"/>
    </location>
</feature>
<dbReference type="EMBL" id="JACEGQ020000015">
    <property type="protein sequence ID" value="KAH8487742.1"/>
    <property type="molecule type" value="Genomic_DNA"/>
</dbReference>
<dbReference type="GO" id="GO:0005634">
    <property type="term" value="C:nucleus"/>
    <property type="evidence" value="ECO:0007669"/>
    <property type="project" value="UniProtKB-SubCell"/>
</dbReference>
<name>A0A8T2X4T0_POPDE</name>
<dbReference type="InterPro" id="IPR003441">
    <property type="entry name" value="NAC-dom"/>
</dbReference>
<evidence type="ECO:0000259" key="11">
    <source>
        <dbReference type="PROSITE" id="PS51005"/>
    </source>
</evidence>
<dbReference type="PANTHER" id="PTHR11014">
    <property type="entry name" value="PEPTIDASE M20 FAMILY MEMBER"/>
    <property type="match status" value="1"/>
</dbReference>
<comment type="similarity">
    <text evidence="2">Belongs to the peptidase M20 family.</text>
</comment>
<evidence type="ECO:0000256" key="4">
    <source>
        <dbReference type="ARBA" id="ARBA00022801"/>
    </source>
</evidence>
<evidence type="ECO:0000313" key="12">
    <source>
        <dbReference type="EMBL" id="KAH8487742.1"/>
    </source>
</evidence>
<protein>
    <recommendedName>
        <fullName evidence="11">NAC domain-containing protein</fullName>
    </recommendedName>
</protein>
<evidence type="ECO:0000256" key="10">
    <source>
        <dbReference type="SAM" id="MobiDB-lite"/>
    </source>
</evidence>
<comment type="caution">
    <text evidence="12">The sequence shown here is derived from an EMBL/GenBank/DDBJ whole genome shotgun (WGS) entry which is preliminary data.</text>
</comment>
<dbReference type="FunFam" id="3.30.70.360:FF:000001">
    <property type="entry name" value="N-acetyldiaminopimelate deacetylase"/>
    <property type="match status" value="1"/>
</dbReference>
<reference evidence="12" key="1">
    <citation type="journal article" date="2021" name="J. Hered.">
        <title>Genome Assembly of Salicaceae Populus deltoides (Eastern Cottonwood) I-69 Based on Nanopore Sequencing and Hi-C Technologies.</title>
        <authorList>
            <person name="Bai S."/>
            <person name="Wu H."/>
            <person name="Zhang J."/>
            <person name="Pan Z."/>
            <person name="Zhao W."/>
            <person name="Li Z."/>
            <person name="Tong C."/>
        </authorList>
    </citation>
    <scope>NUCLEOTIDE SEQUENCE</scope>
    <source>
        <tissue evidence="12">Leaf</tissue>
    </source>
</reference>
<dbReference type="Pfam" id="PF02365">
    <property type="entry name" value="NAM"/>
    <property type="match status" value="1"/>
</dbReference>
<dbReference type="AlphaFoldDB" id="A0A8T2X4T0"/>
<proteinExistence type="inferred from homology"/>
<organism evidence="12 13">
    <name type="scientific">Populus deltoides</name>
    <name type="common">Eastern poplar</name>
    <name type="synonym">Eastern cottonwood</name>
    <dbReference type="NCBI Taxonomy" id="3696"/>
    <lineage>
        <taxon>Eukaryota</taxon>
        <taxon>Viridiplantae</taxon>
        <taxon>Streptophyta</taxon>
        <taxon>Embryophyta</taxon>
        <taxon>Tracheophyta</taxon>
        <taxon>Spermatophyta</taxon>
        <taxon>Magnoliopsida</taxon>
        <taxon>eudicotyledons</taxon>
        <taxon>Gunneridae</taxon>
        <taxon>Pentapetalae</taxon>
        <taxon>rosids</taxon>
        <taxon>fabids</taxon>
        <taxon>Malpighiales</taxon>
        <taxon>Salicaceae</taxon>
        <taxon>Saliceae</taxon>
        <taxon>Populus</taxon>
    </lineage>
</organism>
<dbReference type="PANTHER" id="PTHR11014:SF140">
    <property type="entry name" value="IAA-AMINO ACID HYDROLASE ILR1-LIKE 3"/>
    <property type="match status" value="1"/>
</dbReference>
<feature type="compositionally biased region" description="Polar residues" evidence="10">
    <location>
        <begin position="420"/>
        <end position="434"/>
    </location>
</feature>
<keyword evidence="6" id="KW-0238">DNA-binding</keyword>
<dbReference type="GO" id="GO:0009850">
    <property type="term" value="P:auxin metabolic process"/>
    <property type="evidence" value="ECO:0007669"/>
    <property type="project" value="InterPro"/>
</dbReference>
<keyword evidence="4" id="KW-0378">Hydrolase</keyword>
<evidence type="ECO:0000256" key="1">
    <source>
        <dbReference type="ARBA" id="ARBA00004123"/>
    </source>
</evidence>
<dbReference type="FunFam" id="2.170.150.80:FF:000002">
    <property type="entry name" value="Nac domain-containing protein 86"/>
    <property type="match status" value="1"/>
</dbReference>
<keyword evidence="8" id="KW-0464">Manganese</keyword>
<dbReference type="SUPFAM" id="SSF53187">
    <property type="entry name" value="Zn-dependent exopeptidases"/>
    <property type="match status" value="1"/>
</dbReference>
<dbReference type="Pfam" id="PF07687">
    <property type="entry name" value="M20_dimer"/>
    <property type="match status" value="1"/>
</dbReference>
<dbReference type="SUPFAM" id="SSF101941">
    <property type="entry name" value="NAC domain"/>
    <property type="match status" value="1"/>
</dbReference>
<evidence type="ECO:0000256" key="2">
    <source>
        <dbReference type="ARBA" id="ARBA00006153"/>
    </source>
</evidence>
<dbReference type="NCBIfam" id="TIGR01891">
    <property type="entry name" value="amidohydrolases"/>
    <property type="match status" value="1"/>
</dbReference>
<dbReference type="InterPro" id="IPR017439">
    <property type="entry name" value="Amidohydrolase"/>
</dbReference>
<accession>A0A8T2X4T0</accession>
<keyword evidence="13" id="KW-1185">Reference proteome</keyword>
<keyword evidence="9" id="KW-0539">Nucleus</keyword>
<dbReference type="Gene3D" id="2.170.150.80">
    <property type="entry name" value="NAC domain"/>
    <property type="match status" value="1"/>
</dbReference>